<evidence type="ECO:0000256" key="2">
    <source>
        <dbReference type="ARBA" id="ARBA00022692"/>
    </source>
</evidence>
<evidence type="ECO:0000256" key="5">
    <source>
        <dbReference type="ARBA" id="ARBA00023136"/>
    </source>
</evidence>
<dbReference type="InterPro" id="IPR002401">
    <property type="entry name" value="Cyt_P450_E_grp-I"/>
</dbReference>
<dbReference type="GO" id="GO:0016020">
    <property type="term" value="C:membrane"/>
    <property type="evidence" value="ECO:0007669"/>
    <property type="project" value="UniProtKB-SubCell"/>
</dbReference>
<keyword evidence="4" id="KW-1133">Transmembrane helix</keyword>
<evidence type="ECO:0008006" key="8">
    <source>
        <dbReference type="Google" id="ProtNLM"/>
    </source>
</evidence>
<dbReference type="SUPFAM" id="SSF48264">
    <property type="entry name" value="Cytochrome P450"/>
    <property type="match status" value="1"/>
</dbReference>
<dbReference type="PANTHER" id="PTHR24298:SF800">
    <property type="entry name" value="CYTOCHROME P450 89A2-RELATED"/>
    <property type="match status" value="1"/>
</dbReference>
<comment type="caution">
    <text evidence="6">The sequence shown here is derived from an EMBL/GenBank/DDBJ whole genome shotgun (WGS) entry which is preliminary data.</text>
</comment>
<reference evidence="6 7" key="1">
    <citation type="journal article" date="2014" name="Agronomy (Basel)">
        <title>A Draft Genome Sequence for Ensete ventricosum, the Drought-Tolerant Tree Against Hunger.</title>
        <authorList>
            <person name="Harrison J."/>
            <person name="Moore K.A."/>
            <person name="Paszkiewicz K."/>
            <person name="Jones T."/>
            <person name="Grant M."/>
            <person name="Ambacheew D."/>
            <person name="Muzemil S."/>
            <person name="Studholme D.J."/>
        </authorList>
    </citation>
    <scope>NUCLEOTIDE SEQUENCE [LARGE SCALE GENOMIC DNA]</scope>
</reference>
<dbReference type="InterPro" id="IPR036396">
    <property type="entry name" value="Cyt_P450_sf"/>
</dbReference>
<dbReference type="GO" id="GO:0005506">
    <property type="term" value="F:iron ion binding"/>
    <property type="evidence" value="ECO:0007669"/>
    <property type="project" value="InterPro"/>
</dbReference>
<dbReference type="PRINTS" id="PR00463">
    <property type="entry name" value="EP450I"/>
</dbReference>
<evidence type="ECO:0000256" key="3">
    <source>
        <dbReference type="ARBA" id="ARBA00022723"/>
    </source>
</evidence>
<dbReference type="Pfam" id="PF00067">
    <property type="entry name" value="p450"/>
    <property type="match status" value="1"/>
</dbReference>
<dbReference type="PANTHER" id="PTHR24298">
    <property type="entry name" value="FLAVONOID 3'-MONOOXYGENASE-RELATED"/>
    <property type="match status" value="1"/>
</dbReference>
<comment type="subcellular location">
    <subcellularLocation>
        <location evidence="1">Membrane</location>
        <topology evidence="1">Single-pass membrane protein</topology>
    </subcellularLocation>
</comment>
<keyword evidence="5" id="KW-0472">Membrane</keyword>
<dbReference type="AlphaFoldDB" id="A0A426YI17"/>
<dbReference type="InterPro" id="IPR051103">
    <property type="entry name" value="Plant_metabolite_P450s"/>
</dbReference>
<evidence type="ECO:0000313" key="7">
    <source>
        <dbReference type="Proteomes" id="UP000287651"/>
    </source>
</evidence>
<sequence>MPYLEAVIMERLSQLSPAHFLLPHSASKDVSINGYLPERFLAGGEGEEVGITGGREIKMMPFGVGRSICPDLNLAMLHLEFFVANLLRQFEWKPVEWEEVDISETKPGG</sequence>
<organism evidence="6 7">
    <name type="scientific">Ensete ventricosum</name>
    <name type="common">Abyssinian banana</name>
    <name type="synonym">Musa ensete</name>
    <dbReference type="NCBI Taxonomy" id="4639"/>
    <lineage>
        <taxon>Eukaryota</taxon>
        <taxon>Viridiplantae</taxon>
        <taxon>Streptophyta</taxon>
        <taxon>Embryophyta</taxon>
        <taxon>Tracheophyta</taxon>
        <taxon>Spermatophyta</taxon>
        <taxon>Magnoliopsida</taxon>
        <taxon>Liliopsida</taxon>
        <taxon>Zingiberales</taxon>
        <taxon>Musaceae</taxon>
        <taxon>Ensete</taxon>
    </lineage>
</organism>
<dbReference type="EMBL" id="AMZH03012239">
    <property type="protein sequence ID" value="RRT51409.1"/>
    <property type="molecule type" value="Genomic_DNA"/>
</dbReference>
<accession>A0A426YI17</accession>
<dbReference type="GO" id="GO:0020037">
    <property type="term" value="F:heme binding"/>
    <property type="evidence" value="ECO:0007669"/>
    <property type="project" value="InterPro"/>
</dbReference>
<evidence type="ECO:0000256" key="1">
    <source>
        <dbReference type="ARBA" id="ARBA00004167"/>
    </source>
</evidence>
<evidence type="ECO:0000256" key="4">
    <source>
        <dbReference type="ARBA" id="ARBA00022989"/>
    </source>
</evidence>
<name>A0A426YI17_ENSVE</name>
<keyword evidence="2" id="KW-0812">Transmembrane</keyword>
<evidence type="ECO:0000313" key="6">
    <source>
        <dbReference type="EMBL" id="RRT51409.1"/>
    </source>
</evidence>
<dbReference type="InterPro" id="IPR001128">
    <property type="entry name" value="Cyt_P450"/>
</dbReference>
<gene>
    <name evidence="6" type="ORF">B296_00024319</name>
</gene>
<keyword evidence="3" id="KW-0479">Metal-binding</keyword>
<dbReference type="Proteomes" id="UP000287651">
    <property type="component" value="Unassembled WGS sequence"/>
</dbReference>
<protein>
    <recommendedName>
        <fullName evidence="8">Cytochrome P450</fullName>
    </recommendedName>
</protein>
<proteinExistence type="predicted"/>
<dbReference type="Gene3D" id="1.10.630.10">
    <property type="entry name" value="Cytochrome P450"/>
    <property type="match status" value="1"/>
</dbReference>
<dbReference type="GO" id="GO:0016709">
    <property type="term" value="F:oxidoreductase activity, acting on paired donors, with incorporation or reduction of molecular oxygen, NAD(P)H as one donor, and incorporation of one atom of oxygen"/>
    <property type="evidence" value="ECO:0007669"/>
    <property type="project" value="TreeGrafter"/>
</dbReference>